<reference evidence="3" key="1">
    <citation type="submission" date="2025-08" db="UniProtKB">
        <authorList>
            <consortium name="RefSeq"/>
        </authorList>
    </citation>
    <scope>IDENTIFICATION</scope>
    <source>
        <tissue evidence="3">Blood</tissue>
    </source>
</reference>
<dbReference type="PANTHER" id="PTHR12917:SF17">
    <property type="entry name" value="NUCLEAR RECEPTOR-INTERACTING PROTEIN 2"/>
    <property type="match status" value="1"/>
</dbReference>
<protein>
    <submittedName>
        <fullName evidence="3">Nuclear receptor-interacting protein 2 isoform X1</fullName>
    </submittedName>
</protein>
<dbReference type="Gene3D" id="2.40.70.10">
    <property type="entry name" value="Acid Proteases"/>
    <property type="match status" value="1"/>
</dbReference>
<gene>
    <name evidence="3" type="primary">NRIP2</name>
</gene>
<evidence type="ECO:0000256" key="1">
    <source>
        <dbReference type="SAM" id="MobiDB-lite"/>
    </source>
</evidence>
<dbReference type="SUPFAM" id="SSF50630">
    <property type="entry name" value="Acid proteases"/>
    <property type="match status" value="1"/>
</dbReference>
<proteinExistence type="predicted"/>
<accession>A0ABM2FH28</accession>
<dbReference type="RefSeq" id="XP_008533944.1">
    <property type="nucleotide sequence ID" value="XM_008535722.2"/>
</dbReference>
<feature type="compositionally biased region" description="Basic and acidic residues" evidence="1">
    <location>
        <begin position="1"/>
        <end position="28"/>
    </location>
</feature>
<dbReference type="Proteomes" id="UP001652662">
    <property type="component" value="Chromosome 5"/>
</dbReference>
<dbReference type="InterPro" id="IPR021109">
    <property type="entry name" value="Peptidase_aspartic_dom_sf"/>
</dbReference>
<dbReference type="PANTHER" id="PTHR12917">
    <property type="entry name" value="ASPARTYL PROTEASE DDI-RELATED"/>
    <property type="match status" value="1"/>
</dbReference>
<evidence type="ECO:0000313" key="3">
    <source>
        <dbReference type="RefSeq" id="XP_008533944.1"/>
    </source>
</evidence>
<organism evidence="2 3">
    <name type="scientific">Equus przewalskii</name>
    <name type="common">Przewalski's horse</name>
    <name type="synonym">Equus caballus przewalskii</name>
    <dbReference type="NCBI Taxonomy" id="9798"/>
    <lineage>
        <taxon>Eukaryota</taxon>
        <taxon>Metazoa</taxon>
        <taxon>Chordata</taxon>
        <taxon>Craniata</taxon>
        <taxon>Vertebrata</taxon>
        <taxon>Euteleostomi</taxon>
        <taxon>Mammalia</taxon>
        <taxon>Eutheria</taxon>
        <taxon>Laurasiatheria</taxon>
        <taxon>Perissodactyla</taxon>
        <taxon>Equidae</taxon>
        <taxon>Equus</taxon>
    </lineage>
</organism>
<feature type="region of interest" description="Disordered" evidence="1">
    <location>
        <begin position="1"/>
        <end position="34"/>
    </location>
</feature>
<name>A0ABM2FH28_EQUPR</name>
<evidence type="ECO:0000313" key="2">
    <source>
        <dbReference type="Proteomes" id="UP001652662"/>
    </source>
</evidence>
<sequence>MSTRQEARREEGDASRRGQEGELRDRAHLSQQRRLRQATQFLHKDSADLLPLDSLKRLGTSKDLQPHSVIQRRLVEGNQSRLQGESPQVQALIHGQESRKKTSKAEIPALLVNCKCRDQVLRVAVDTGTHSNQISAGCLSRLGLGKRALKAPGEDLAPGPPTQVEQLELQLGQETVVCEAQVVDVESPEFSLGLQTLLSLKCCIDLEHGVLRLKAPLPELPFLPWYQEPGQ</sequence>
<keyword evidence="2" id="KW-1185">Reference proteome</keyword>
<dbReference type="GeneID" id="103561223"/>
<keyword evidence="3" id="KW-0675">Receptor</keyword>